<dbReference type="PANTHER" id="PTHR43776">
    <property type="entry name" value="TRANSPORT ATP-BINDING PROTEIN"/>
    <property type="match status" value="1"/>
</dbReference>
<evidence type="ECO:0000256" key="3">
    <source>
        <dbReference type="ARBA" id="ARBA00022741"/>
    </source>
</evidence>
<evidence type="ECO:0000256" key="1">
    <source>
        <dbReference type="ARBA" id="ARBA00005417"/>
    </source>
</evidence>
<evidence type="ECO:0000256" key="5">
    <source>
        <dbReference type="SAM" id="MobiDB-lite"/>
    </source>
</evidence>
<evidence type="ECO:0000313" key="8">
    <source>
        <dbReference type="Proteomes" id="UP000576393"/>
    </source>
</evidence>
<name>A0A852V7Z2_9ACTN</name>
<gene>
    <name evidence="7" type="ORF">HDA43_005471</name>
</gene>
<accession>A0A852V7Z2</accession>
<dbReference type="SMART" id="SM00382">
    <property type="entry name" value="AAA"/>
    <property type="match status" value="2"/>
</dbReference>
<dbReference type="InterPro" id="IPR013563">
    <property type="entry name" value="Oligopep_ABC_C"/>
</dbReference>
<keyword evidence="8" id="KW-1185">Reference proteome</keyword>
<dbReference type="NCBIfam" id="TIGR01727">
    <property type="entry name" value="oligo_HPY"/>
    <property type="match status" value="2"/>
</dbReference>
<dbReference type="GO" id="GO:0016887">
    <property type="term" value="F:ATP hydrolysis activity"/>
    <property type="evidence" value="ECO:0007669"/>
    <property type="project" value="InterPro"/>
</dbReference>
<proteinExistence type="inferred from homology"/>
<dbReference type="RefSeq" id="WP_179826664.1">
    <property type="nucleotide sequence ID" value="NZ_JACCCO010000003.1"/>
</dbReference>
<dbReference type="InterPro" id="IPR027417">
    <property type="entry name" value="P-loop_NTPase"/>
</dbReference>
<comment type="caution">
    <text evidence="7">The sequence shown here is derived from an EMBL/GenBank/DDBJ whole genome shotgun (WGS) entry which is preliminary data.</text>
</comment>
<keyword evidence="3" id="KW-0547">Nucleotide-binding</keyword>
<dbReference type="PROSITE" id="PS50893">
    <property type="entry name" value="ABC_TRANSPORTER_2"/>
    <property type="match status" value="2"/>
</dbReference>
<keyword evidence="2" id="KW-0813">Transport</keyword>
<sequence length="738" mass="78216">MKGYGGLRAESAGRPGTGRAARDDPAEPPGPVLEVTDLHVTFGAGAGAVRAVRGVSYAVRPGEVLGVVGESGSGKSVTSLAVMGLLPPHARVTGSVRLHGREILGADEKTLSAVRGGTISMVFQDPLSALTPVYRVGDQIAEAVRIHRRVSRRDAARRAVELLDLVGIPDAARRARAFPHEFSGGMRQRVMIAMAIANDPDVLLCDEPTTALDVTVQAQVLEVLRRARRETGAAIVLITHDLGVVAGFADRVMVMYAGRPVEAGTVDDVYLRPRMPYTAGLLAAVPRLDAAERPVPIEGAPPSPAALPPGCPFEPRCPLAVPACSAAEPALEPVGSPGHLAACIRAEEIEAAGGAPLAVRPPGALPAETGAEVAAGVLPASGVPPVAAGVPEEPGGRAAPPPRRDREVVLAVDGLVRHYPLTKGTLLRRRIGTVQAVDGVSFDVRERETLALVGESGCGKTTTLMEILRLARPQRGTVTVLGRDTAALGARDRMAIRRDLQVVFQDPMASLDPRMTVYDIVAEPLRTHGVRRPGPRVRELLRLVGLEPGHAARHPQDFSGGQRQRVGIARALALEPRLVVLDEPVSALDVSIRAGVLDLLADLKARLGLSYLFVAHDLAVVRHLADRVAVMYLGVIAEIGRVERVYAAPLHPYTRALLSAVPVPDPGAERSRRHILLEGDLPSPADPPSGCRFRTRCPLFRMLNGAEQARCVGERPPLRMLDDDHAASCHFAERSGAI</sequence>
<dbReference type="InterPro" id="IPR003439">
    <property type="entry name" value="ABC_transporter-like_ATP-bd"/>
</dbReference>
<reference evidence="7 8" key="1">
    <citation type="submission" date="2020-07" db="EMBL/GenBank/DDBJ databases">
        <title>Sequencing the genomes of 1000 actinobacteria strains.</title>
        <authorList>
            <person name="Klenk H.-P."/>
        </authorList>
    </citation>
    <scope>NUCLEOTIDE SEQUENCE [LARGE SCALE GENOMIC DNA]</scope>
    <source>
        <strain evidence="7 8">DSM 45763</strain>
    </source>
</reference>
<dbReference type="SUPFAM" id="SSF52540">
    <property type="entry name" value="P-loop containing nucleoside triphosphate hydrolases"/>
    <property type="match status" value="2"/>
</dbReference>
<comment type="similarity">
    <text evidence="1">Belongs to the ABC transporter superfamily.</text>
</comment>
<dbReference type="Proteomes" id="UP000576393">
    <property type="component" value="Unassembled WGS sequence"/>
</dbReference>
<dbReference type="Pfam" id="PF00005">
    <property type="entry name" value="ABC_tran"/>
    <property type="match status" value="2"/>
</dbReference>
<dbReference type="PROSITE" id="PS00211">
    <property type="entry name" value="ABC_TRANSPORTER_1"/>
    <property type="match status" value="2"/>
</dbReference>
<dbReference type="GO" id="GO:0005524">
    <property type="term" value="F:ATP binding"/>
    <property type="evidence" value="ECO:0007669"/>
    <property type="project" value="UniProtKB-KW"/>
</dbReference>
<dbReference type="FunFam" id="3.40.50.300:FF:000016">
    <property type="entry name" value="Oligopeptide ABC transporter ATP-binding component"/>
    <property type="match status" value="2"/>
</dbReference>
<evidence type="ECO:0000256" key="4">
    <source>
        <dbReference type="ARBA" id="ARBA00022840"/>
    </source>
</evidence>
<dbReference type="AlphaFoldDB" id="A0A852V7Z2"/>
<protein>
    <submittedName>
        <fullName evidence="7">Peptide/nickel transport system ATP-binding protein</fullName>
    </submittedName>
</protein>
<dbReference type="InterPro" id="IPR003593">
    <property type="entry name" value="AAA+_ATPase"/>
</dbReference>
<dbReference type="Gene3D" id="3.40.50.300">
    <property type="entry name" value="P-loop containing nucleotide triphosphate hydrolases"/>
    <property type="match status" value="2"/>
</dbReference>
<feature type="region of interest" description="Disordered" evidence="5">
    <location>
        <begin position="1"/>
        <end position="31"/>
    </location>
</feature>
<evidence type="ECO:0000256" key="2">
    <source>
        <dbReference type="ARBA" id="ARBA00022448"/>
    </source>
</evidence>
<dbReference type="PANTHER" id="PTHR43776:SF7">
    <property type="entry name" value="D,D-DIPEPTIDE TRANSPORT ATP-BINDING PROTEIN DDPF-RELATED"/>
    <property type="match status" value="1"/>
</dbReference>
<dbReference type="InterPro" id="IPR050319">
    <property type="entry name" value="ABC_transp_ATP-bind"/>
</dbReference>
<dbReference type="GO" id="GO:0015833">
    <property type="term" value="P:peptide transport"/>
    <property type="evidence" value="ECO:0007669"/>
    <property type="project" value="InterPro"/>
</dbReference>
<dbReference type="NCBIfam" id="NF008453">
    <property type="entry name" value="PRK11308.1"/>
    <property type="match status" value="2"/>
</dbReference>
<evidence type="ECO:0000313" key="7">
    <source>
        <dbReference type="EMBL" id="NYF43244.1"/>
    </source>
</evidence>
<dbReference type="Pfam" id="PF08352">
    <property type="entry name" value="oligo_HPY"/>
    <property type="match status" value="2"/>
</dbReference>
<dbReference type="NCBIfam" id="NF007739">
    <property type="entry name" value="PRK10419.1"/>
    <property type="match status" value="2"/>
</dbReference>
<feature type="domain" description="ABC transporter" evidence="6">
    <location>
        <begin position="416"/>
        <end position="658"/>
    </location>
</feature>
<dbReference type="InterPro" id="IPR017871">
    <property type="entry name" value="ABC_transporter-like_CS"/>
</dbReference>
<dbReference type="CDD" id="cd03257">
    <property type="entry name" value="ABC_NikE_OppD_transporters"/>
    <property type="match status" value="2"/>
</dbReference>
<organism evidence="7 8">
    <name type="scientific">Streptosporangium sandarakinum</name>
    <dbReference type="NCBI Taxonomy" id="1260955"/>
    <lineage>
        <taxon>Bacteria</taxon>
        <taxon>Bacillati</taxon>
        <taxon>Actinomycetota</taxon>
        <taxon>Actinomycetes</taxon>
        <taxon>Streptosporangiales</taxon>
        <taxon>Streptosporangiaceae</taxon>
        <taxon>Streptosporangium</taxon>
    </lineage>
</organism>
<dbReference type="EMBL" id="JACCCO010000003">
    <property type="protein sequence ID" value="NYF43244.1"/>
    <property type="molecule type" value="Genomic_DNA"/>
</dbReference>
<dbReference type="GO" id="GO:0055085">
    <property type="term" value="P:transmembrane transport"/>
    <property type="evidence" value="ECO:0007669"/>
    <property type="project" value="UniProtKB-ARBA"/>
</dbReference>
<feature type="domain" description="ABC transporter" evidence="6">
    <location>
        <begin position="33"/>
        <end position="282"/>
    </location>
</feature>
<keyword evidence="4 7" id="KW-0067">ATP-binding</keyword>
<evidence type="ECO:0000259" key="6">
    <source>
        <dbReference type="PROSITE" id="PS50893"/>
    </source>
</evidence>